<dbReference type="RefSeq" id="WP_113891703.1">
    <property type="nucleotide sequence ID" value="NZ_QNRK01000032.1"/>
</dbReference>
<protein>
    <submittedName>
        <fullName evidence="3">Uncharacterized protein YigE (DUF2233 family)</fullName>
    </submittedName>
</protein>
<dbReference type="EMBL" id="QNRK01000032">
    <property type="protein sequence ID" value="RBP06289.1"/>
    <property type="molecule type" value="Genomic_DNA"/>
</dbReference>
<dbReference type="InterPro" id="IPR018711">
    <property type="entry name" value="NAGPA"/>
</dbReference>
<dbReference type="Proteomes" id="UP000253529">
    <property type="component" value="Unassembled WGS sequence"/>
</dbReference>
<reference evidence="3 4" key="1">
    <citation type="submission" date="2018-06" db="EMBL/GenBank/DDBJ databases">
        <title>Genomic Encyclopedia of Type Strains, Phase IV (KMG-IV): sequencing the most valuable type-strain genomes for metagenomic binning, comparative biology and taxonomic classification.</title>
        <authorList>
            <person name="Goeker M."/>
        </authorList>
    </citation>
    <scope>NUCLEOTIDE SEQUENCE [LARGE SCALE GENOMIC DNA]</scope>
    <source>
        <strain evidence="3 4">DSM 24875</strain>
    </source>
</reference>
<organism evidence="3 4">
    <name type="scientific">Roseiarcus fermentans</name>
    <dbReference type="NCBI Taxonomy" id="1473586"/>
    <lineage>
        <taxon>Bacteria</taxon>
        <taxon>Pseudomonadati</taxon>
        <taxon>Pseudomonadota</taxon>
        <taxon>Alphaproteobacteria</taxon>
        <taxon>Hyphomicrobiales</taxon>
        <taxon>Roseiarcaceae</taxon>
        <taxon>Roseiarcus</taxon>
    </lineage>
</organism>
<dbReference type="OrthoDB" id="5515706at2"/>
<sequence>MRRSGIAAWLVLVGLAAPFPATAACAPRAFDGASFTVCAFDPRRDDIRLFWKGGDDRPFGSLGALADALQKRGERLVFAMNAGMFREDQSPVGLYIENGRRLRGVDTRDGGASNFRMKPNGVFWIGDGVAGVAETGRYLADRPPARYATQSGPMLVIDGRIHPKIRPDGTSAKIRNGVGVDDHGQVTFAIADAPVTFDVFARLFRDGLGARDALFLDGSLSSLYAPELRRDDELLPIGPIVGVVSRPAVGSN</sequence>
<evidence type="ECO:0000259" key="2">
    <source>
        <dbReference type="Pfam" id="PF09992"/>
    </source>
</evidence>
<feature type="signal peptide" evidence="1">
    <location>
        <begin position="1"/>
        <end position="23"/>
    </location>
</feature>
<name>A0A366EXR2_9HYPH</name>
<dbReference type="AlphaFoldDB" id="A0A366EXR2"/>
<evidence type="ECO:0000256" key="1">
    <source>
        <dbReference type="SAM" id="SignalP"/>
    </source>
</evidence>
<evidence type="ECO:0000313" key="4">
    <source>
        <dbReference type="Proteomes" id="UP000253529"/>
    </source>
</evidence>
<keyword evidence="4" id="KW-1185">Reference proteome</keyword>
<feature type="chain" id="PRO_5016924917" evidence="1">
    <location>
        <begin position="24"/>
        <end position="252"/>
    </location>
</feature>
<feature type="domain" description="Phosphodiester glycosidase" evidence="2">
    <location>
        <begin position="76"/>
        <end position="224"/>
    </location>
</feature>
<dbReference type="Pfam" id="PF09992">
    <property type="entry name" value="NAGPA"/>
    <property type="match status" value="1"/>
</dbReference>
<accession>A0A366EXR2</accession>
<evidence type="ECO:0000313" key="3">
    <source>
        <dbReference type="EMBL" id="RBP06289.1"/>
    </source>
</evidence>
<gene>
    <name evidence="3" type="ORF">DFR50_13267</name>
</gene>
<dbReference type="PROSITE" id="PS51257">
    <property type="entry name" value="PROKAR_LIPOPROTEIN"/>
    <property type="match status" value="1"/>
</dbReference>
<proteinExistence type="predicted"/>
<keyword evidence="1" id="KW-0732">Signal</keyword>
<comment type="caution">
    <text evidence="3">The sequence shown here is derived from an EMBL/GenBank/DDBJ whole genome shotgun (WGS) entry which is preliminary data.</text>
</comment>